<name>A0A9X2AQQ6_9BURK</name>
<dbReference type="Gene3D" id="3.40.50.720">
    <property type="entry name" value="NAD(P)-binding Rossmann-like Domain"/>
    <property type="match status" value="1"/>
</dbReference>
<dbReference type="InterPro" id="IPR051538">
    <property type="entry name" value="Acyl-CoA_Synth/Transferase"/>
</dbReference>
<dbReference type="GO" id="GO:0046872">
    <property type="term" value="F:metal ion binding"/>
    <property type="evidence" value="ECO:0007669"/>
    <property type="project" value="InterPro"/>
</dbReference>
<dbReference type="Gene3D" id="3.40.50.261">
    <property type="entry name" value="Succinyl-CoA synthetase domains"/>
    <property type="match status" value="2"/>
</dbReference>
<evidence type="ECO:0000313" key="7">
    <source>
        <dbReference type="EMBL" id="MCJ0763461.1"/>
    </source>
</evidence>
<comment type="similarity">
    <text evidence="4">In the N-terminal section; belongs to the acetate CoA ligase alpha subunit family.</text>
</comment>
<feature type="domain" description="ATP-grasp" evidence="6">
    <location>
        <begin position="493"/>
        <end position="529"/>
    </location>
</feature>
<dbReference type="InterPro" id="IPR013815">
    <property type="entry name" value="ATP_grasp_subdomain_1"/>
</dbReference>
<dbReference type="InterPro" id="IPR003781">
    <property type="entry name" value="CoA-bd"/>
</dbReference>
<dbReference type="Proteomes" id="UP001139447">
    <property type="component" value="Unassembled WGS sequence"/>
</dbReference>
<evidence type="ECO:0000313" key="8">
    <source>
        <dbReference type="Proteomes" id="UP001139447"/>
    </source>
</evidence>
<dbReference type="Pfam" id="PF13607">
    <property type="entry name" value="Succ_CoA_lig"/>
    <property type="match status" value="1"/>
</dbReference>
<keyword evidence="2 5" id="KW-0547">Nucleotide-binding</keyword>
<dbReference type="Gene3D" id="3.30.470.20">
    <property type="entry name" value="ATP-grasp fold, B domain"/>
    <property type="match status" value="1"/>
</dbReference>
<dbReference type="PROSITE" id="PS50975">
    <property type="entry name" value="ATP_GRASP"/>
    <property type="match status" value="1"/>
</dbReference>
<dbReference type="AlphaFoldDB" id="A0A9X2AQQ6"/>
<dbReference type="SMART" id="SM00881">
    <property type="entry name" value="CoA_binding"/>
    <property type="match status" value="1"/>
</dbReference>
<dbReference type="PANTHER" id="PTHR43334">
    <property type="entry name" value="ACETATE--COA LIGASE [ADP-FORMING]"/>
    <property type="match status" value="1"/>
</dbReference>
<dbReference type="GO" id="GO:0005524">
    <property type="term" value="F:ATP binding"/>
    <property type="evidence" value="ECO:0007669"/>
    <property type="project" value="UniProtKB-UniRule"/>
</dbReference>
<dbReference type="InterPro" id="IPR016102">
    <property type="entry name" value="Succinyl-CoA_synth-like"/>
</dbReference>
<dbReference type="Pfam" id="PF13380">
    <property type="entry name" value="CoA_binding_2"/>
    <property type="match status" value="1"/>
</dbReference>
<keyword evidence="8" id="KW-1185">Reference proteome</keyword>
<dbReference type="InterPro" id="IPR032875">
    <property type="entry name" value="Succ_CoA_lig_flav_dom"/>
</dbReference>
<sequence>MSLNALLNPSSVAVVGASSRAGALGQRVLDNLQKSGFMGAVYPIHPSETRLAHWDCFPTLDALPEAPECVAIGLAAERVLPILEQAANRGAKAAVVFASGFSEVGEQGQRMQKSLADFCRSSGMKVCGPNVLGVRNLHRQFALYSAPLAHDAPRGGVAIAAHSGSACVALSGTGRFGLSHVVSMGNSAVLDVEDYLEHFAGDPNTRVACLFLEAVRNPGRLAASAMRMRAAGKPVLALKVGRTAKGAAASAAHTGSLAASHAAASDFFRQAGIEVFDDLDELIETCALFDAVRKAPSGNGLAVINISGGEVALTCDLGHELGLSLPSLSEETSSSLSNILPSFGTVANPLDATSAALSDPSMYAKAMTALLDDPGVGLLAVSQDCPAGLSDAAALGYGRLAQTAVEIEKTSRKPVVFYSNVSGPLHAATVEPLRGSPVPCLQGARPALVAVRAFLRWHGWTATSTLPPVNVQPIPAWQVRLAAGDALSEAEAKRFLHDHGVRIAREATAGSVHAAVGAADEIGYPVVLKVDSPDIPHKSDAGGVALSLRNAQEVATAFDHINESVRRHHPGARIHGVVVQEMVRGGVEMIIGTTQHPPFGRGVVVGAGGVLVELMNDSAFALTPIDHARASDLVGQTRAARLLAGYRGEPEADRPAFEELLVKISAIAEAYADSIETIELNPVAVLPVGQGACPLDALIIPRKTDN</sequence>
<evidence type="ECO:0000256" key="3">
    <source>
        <dbReference type="ARBA" id="ARBA00022840"/>
    </source>
</evidence>
<keyword evidence="1 7" id="KW-0436">Ligase</keyword>
<protein>
    <submittedName>
        <fullName evidence="7">Acetate--CoA ligase family protein</fullName>
    </submittedName>
</protein>
<evidence type="ECO:0000256" key="4">
    <source>
        <dbReference type="ARBA" id="ARBA00060888"/>
    </source>
</evidence>
<evidence type="ECO:0000256" key="2">
    <source>
        <dbReference type="ARBA" id="ARBA00022741"/>
    </source>
</evidence>
<dbReference type="RefSeq" id="WP_243306052.1">
    <property type="nucleotide sequence ID" value="NZ_JALGBI010000001.1"/>
</dbReference>
<evidence type="ECO:0000259" key="6">
    <source>
        <dbReference type="PROSITE" id="PS50975"/>
    </source>
</evidence>
<dbReference type="Gene3D" id="3.30.1490.20">
    <property type="entry name" value="ATP-grasp fold, A domain"/>
    <property type="match status" value="1"/>
</dbReference>
<dbReference type="EMBL" id="JALGBI010000001">
    <property type="protein sequence ID" value="MCJ0763461.1"/>
    <property type="molecule type" value="Genomic_DNA"/>
</dbReference>
<dbReference type="SUPFAM" id="SSF56059">
    <property type="entry name" value="Glutathione synthetase ATP-binding domain-like"/>
    <property type="match status" value="1"/>
</dbReference>
<organism evidence="7 8">
    <name type="scientific">Variovorax terrae</name>
    <dbReference type="NCBI Taxonomy" id="2923278"/>
    <lineage>
        <taxon>Bacteria</taxon>
        <taxon>Pseudomonadati</taxon>
        <taxon>Pseudomonadota</taxon>
        <taxon>Betaproteobacteria</taxon>
        <taxon>Burkholderiales</taxon>
        <taxon>Comamonadaceae</taxon>
        <taxon>Variovorax</taxon>
    </lineage>
</organism>
<gene>
    <name evidence="7" type="ORF">MMF98_09590</name>
</gene>
<dbReference type="SUPFAM" id="SSF52210">
    <property type="entry name" value="Succinyl-CoA synthetase domains"/>
    <property type="match status" value="2"/>
</dbReference>
<comment type="caution">
    <text evidence="7">The sequence shown here is derived from an EMBL/GenBank/DDBJ whole genome shotgun (WGS) entry which is preliminary data.</text>
</comment>
<dbReference type="InterPro" id="IPR036291">
    <property type="entry name" value="NAD(P)-bd_dom_sf"/>
</dbReference>
<reference evidence="7" key="1">
    <citation type="submission" date="2022-03" db="EMBL/GenBank/DDBJ databases">
        <authorList>
            <person name="Woo C.Y."/>
        </authorList>
    </citation>
    <scope>NUCLEOTIDE SEQUENCE</scope>
    <source>
        <strain evidence="7">CYS-02</strain>
    </source>
</reference>
<keyword evidence="3 5" id="KW-0067">ATP-binding</keyword>
<dbReference type="Pfam" id="PF13549">
    <property type="entry name" value="ATP-grasp_5"/>
    <property type="match status" value="1"/>
</dbReference>
<dbReference type="SUPFAM" id="SSF51735">
    <property type="entry name" value="NAD(P)-binding Rossmann-fold domains"/>
    <property type="match status" value="1"/>
</dbReference>
<evidence type="ECO:0000256" key="5">
    <source>
        <dbReference type="PROSITE-ProRule" id="PRU00409"/>
    </source>
</evidence>
<dbReference type="GO" id="GO:0016874">
    <property type="term" value="F:ligase activity"/>
    <property type="evidence" value="ECO:0007669"/>
    <property type="project" value="UniProtKB-KW"/>
</dbReference>
<dbReference type="PANTHER" id="PTHR43334:SF1">
    <property type="entry name" value="3-HYDROXYPROPIONATE--COA LIGASE [ADP-FORMING]"/>
    <property type="match status" value="1"/>
</dbReference>
<evidence type="ECO:0000256" key="1">
    <source>
        <dbReference type="ARBA" id="ARBA00022598"/>
    </source>
</evidence>
<dbReference type="FunFam" id="3.30.1490.20:FF:000020">
    <property type="entry name" value="Protein lysine acetyltransferase"/>
    <property type="match status" value="1"/>
</dbReference>
<proteinExistence type="inferred from homology"/>
<dbReference type="InterPro" id="IPR011761">
    <property type="entry name" value="ATP-grasp"/>
</dbReference>
<accession>A0A9X2AQQ6</accession>